<keyword evidence="2" id="KW-1185">Reference proteome</keyword>
<dbReference type="AlphaFoldDB" id="A0A0L6CJX0"/>
<dbReference type="OrthoDB" id="5146366at2"/>
<proteinExistence type="predicted"/>
<gene>
    <name evidence="1" type="ORF">VV01_13340</name>
</gene>
<protein>
    <submittedName>
        <fullName evidence="1">Uncharacterized protein</fullName>
    </submittedName>
</protein>
<accession>A0A0L6CJX0</accession>
<evidence type="ECO:0000313" key="1">
    <source>
        <dbReference type="EMBL" id="KNX37915.1"/>
    </source>
</evidence>
<dbReference type="Proteomes" id="UP000037397">
    <property type="component" value="Unassembled WGS sequence"/>
</dbReference>
<dbReference type="EMBL" id="LAIR01000002">
    <property type="protein sequence ID" value="KNX37915.1"/>
    <property type="molecule type" value="Genomic_DNA"/>
</dbReference>
<dbReference type="RefSeq" id="WP_050670312.1">
    <property type="nucleotide sequence ID" value="NZ_LAIR01000002.1"/>
</dbReference>
<reference evidence="2" key="1">
    <citation type="submission" date="2015-03" db="EMBL/GenBank/DDBJ databases">
        <title>Luteipulveratus halotolerans sp. nov., a novel actinobacterium (Dermacoccaceae) from Sarawak, Malaysia.</title>
        <authorList>
            <person name="Juboi H."/>
            <person name="Basik A."/>
            <person name="Shamsul S.S."/>
            <person name="Arnold P."/>
            <person name="Schmitt E.K."/>
            <person name="Sanglier J.-J."/>
            <person name="Yeo T."/>
        </authorList>
    </citation>
    <scope>NUCLEOTIDE SEQUENCE [LARGE SCALE GENOMIC DNA]</scope>
    <source>
        <strain evidence="2">C296001</strain>
    </source>
</reference>
<sequence>MAPTNDDVLRLYDPDRPLGAVGSVSGHALQPFSRAGMEAADNLLRKAKRALAAGDDQRAQRFVDRALSLPYDEHEHTRPALFSAHMALFNVVMDALERCPEDDSTWLDAALDVLARLEGTARDDLREVLAVVDTDYAIKRAESHRLQAAIRGIPERTALIERDDLPPETLPTVVLALLRAVLAYENRLAADDLTRE</sequence>
<dbReference type="STRING" id="1631356.VV01_13340"/>
<comment type="caution">
    <text evidence="1">The sequence shown here is derived from an EMBL/GenBank/DDBJ whole genome shotgun (WGS) entry which is preliminary data.</text>
</comment>
<organism evidence="1 2">
    <name type="scientific">Luteipulveratus halotolerans</name>
    <dbReference type="NCBI Taxonomy" id="1631356"/>
    <lineage>
        <taxon>Bacteria</taxon>
        <taxon>Bacillati</taxon>
        <taxon>Actinomycetota</taxon>
        <taxon>Actinomycetes</taxon>
        <taxon>Micrococcales</taxon>
        <taxon>Dermacoccaceae</taxon>
        <taxon>Luteipulveratus</taxon>
    </lineage>
</organism>
<name>A0A0L6CJX0_9MICO</name>
<evidence type="ECO:0000313" key="2">
    <source>
        <dbReference type="Proteomes" id="UP000037397"/>
    </source>
</evidence>